<name>A0A7D9HDB5_PARCT</name>
<keyword evidence="2" id="KW-1185">Reference proteome</keyword>
<accession>A0A7D9HDB5</accession>
<dbReference type="InterPro" id="IPR005135">
    <property type="entry name" value="Endo/exonuclease/phosphatase"/>
</dbReference>
<keyword evidence="1" id="KW-0808">Transferase</keyword>
<dbReference type="PROSITE" id="PS50878">
    <property type="entry name" value="RT_POL"/>
    <property type="match status" value="1"/>
</dbReference>
<dbReference type="CDD" id="cd01650">
    <property type="entry name" value="RT_nLTR_like"/>
    <property type="match status" value="1"/>
</dbReference>
<sequence length="2104" mass="238379">MLITVVEIKKKWLSQGKQTTLKELTFVEMNKSKQWAAILEKCIPGQRLSSRVVNFTCSSIYIGKQKCSLQRKKNMLPGTPKVVKCSVGQRLETDCGLCSRYPSMKECMPILACKRDIQVHLRRLNLSRQAAASEGDLILLRSGIFGSNGEGLTVCPRHRENLGLSWRPKRGCAHPLHGSSQAKPERGVTKKMSMEINDIWERFVSVGSGHAKYEKKDRLKKNINSLYFGYAHSSPWDWRSSGRDSNYCVPYALESGSIRGICRLCREKHKEEVNKKVEGSTLDTDEETFKEEKCEESYSANTMTMDVENCKKRSSASATTTTIVNTCKVHFEESFQSNDDSVISLDSGPEYFPTPQKGHQLVSINNLIRSVHGRDVSPIRAQLRSPIRDVSQSTARYYKRKSLQTCIATLECIAPGQSNELFEIISSDKFERNTVAPENEVVQKLVTLYQDTSSRTTRLEILSIFSQDYSKSQLKQMMPGITTWRIDEARKHAALYGAGTAKEIPKTHRTRLNPAKVDHFIDFISQPHFLQDVAFGTRTLKLSNGTTMEIPNVVRTVTSSRLVDLYIATCKENDFEYLGRSTLFSILKACAASKQKCLSGLDSITTEGSSAIESLKEIVITLGKHGMTASWVKETQESLCQIRHYLKSDFKIHISLENQCADHCRTYALSDSTLEYKKKCFHKHNMTCDRCDMSKDTLSAIRTAVSSKSVTMSEETKEETVHDLDAAVQKIQFWKEHILRTVHQDTAKNIILEEMKPNQVLIIMDWAMKFLPVSYRETQSEWFGKKGRPWHVCAAIFKKPDEDFEVKTFFHLFDNCTQDWFSVASIIEDVLSNLKESYPEISEAFLRSDNAGCYHCAPLMLSIPGISKRTGIEIRRYDFSDAQSGKDICDRRIACAKSHIRRFLNEGNNINTASDMKKALDSYGGVKGCRASVVSIDRTKQQIAKHKWTGITLFNNFEFLKSGIKVWKAYKIGKGKLIKKADIKQMACTQGATGLISQESFTIPENDKGLLKKTNVKQCQEKRDKDDVPTQHTSKGFNCPDVSCVKVFVSNSALERHLDVGKHLYRLQTESAYDIVKQKWASKCTTVGIHTETNKHSTGELKEETGEADQSPVAVKMGWALKRSTGKVRFSKPIKDLLLRTFIDGEKSGIKADPKEVAARIRCILIDDNEEEQNEEVEMIEEEIRRYSLLDCVREEVELALFCFLHHKESSHTSNLHSDKSPAIGKIPSTRPWQSYVAQFGKLVILPQKLCYIWIAIRDFKQRKFNYPLNYRYGLNLQYDRKSSHVFLLILLAGDVATNRGPVSSHAKTNYGLKVLYLNARSLKAFVALDESKTNVCKITLFQQLVQSGIYDVVCVCETWLNNTVLDSELLQDYCIFRKDRVGRVGGGILVATKLNIRATRRLDLEKQDAEFVVIELIKPNKKSVLLYTFYRRSPDSTTEPLQRLNTSLQNTSESSCCVVVGDFNLPAIDWSTDSTAPINKGERAIGDVFCDLVGDNFLTQFIQSPTHKAGNTLDLLLCNCPEVIDEVNIRSPEECYFPTLQQITKLLTLVSDVRFTTSRKPILKSFLDAVTNHIPTKTIKDTNSLPWVDEEVRHLIRKKYSALKKYRQNKCETRKQKLRSLSDAVKSLVKKKHREYLRKIETSFATNPKLFWTYHKAILHSRSKQTSDIVFNGITAKSSAEKTELLNSYFSSVFTTSSTDIGDCDGEASETESGLGELTVDVAEVENYLRNLDITKASGPDKIPARLLKECGRHIAPSICELFNVSLRVGRLPVEWKSANVTPVHKKHLKELAENYRPISLLPIIVKLLERCVSRRLYEHVISAISLGQHGFLLNRSCTTQLLQVLHKIGENLDSNIQTDIVYLDVAKAFDSVDHGLILAKLRQFGVHSNMLNWFTNYLTGRTQRVVVDGVASGWSSVTSGVPQGSILGPMLFVLFINDLPDIIPDISETALYADDTKTFRKITCEDDARQLQQTLTNLATWSNTNNMRFNELKCKVLTVSRKKQPVDFKYRLGSTTLTHVEKEKDLEVTMTGKLSLDSHIHEITAKANKLLSLLKRTCPFLTDVSVRRTLYLSLVKSNLCYACEVWSPYICSQKTKIERVQR</sequence>
<evidence type="ECO:0000313" key="2">
    <source>
        <dbReference type="Proteomes" id="UP001152795"/>
    </source>
</evidence>
<dbReference type="Gene3D" id="3.60.10.10">
    <property type="entry name" value="Endonuclease/exonuclease/phosphatase"/>
    <property type="match status" value="1"/>
</dbReference>
<dbReference type="InterPro" id="IPR000477">
    <property type="entry name" value="RT_dom"/>
</dbReference>
<dbReference type="Pfam" id="PF00078">
    <property type="entry name" value="RVT_1"/>
    <property type="match status" value="1"/>
</dbReference>
<proteinExistence type="predicted"/>
<evidence type="ECO:0000313" key="1">
    <source>
        <dbReference type="EMBL" id="CAB3977888.1"/>
    </source>
</evidence>
<keyword evidence="1" id="KW-0695">RNA-directed DNA polymerase</keyword>
<dbReference type="Pfam" id="PF03372">
    <property type="entry name" value="Exo_endo_phos"/>
    <property type="match status" value="1"/>
</dbReference>
<dbReference type="Proteomes" id="UP001152795">
    <property type="component" value="Unassembled WGS sequence"/>
</dbReference>
<dbReference type="InterPro" id="IPR043502">
    <property type="entry name" value="DNA/RNA_pol_sf"/>
</dbReference>
<dbReference type="PANTHER" id="PTHR33332">
    <property type="entry name" value="REVERSE TRANSCRIPTASE DOMAIN-CONTAINING PROTEIN"/>
    <property type="match status" value="1"/>
</dbReference>
<protein>
    <submittedName>
        <fullName evidence="1">RNA-directed DNA polymerase from mobile element jockey</fullName>
    </submittedName>
</protein>
<organism evidence="1 2">
    <name type="scientific">Paramuricea clavata</name>
    <name type="common">Red gorgonian</name>
    <name type="synonym">Violescent sea-whip</name>
    <dbReference type="NCBI Taxonomy" id="317549"/>
    <lineage>
        <taxon>Eukaryota</taxon>
        <taxon>Metazoa</taxon>
        <taxon>Cnidaria</taxon>
        <taxon>Anthozoa</taxon>
        <taxon>Octocorallia</taxon>
        <taxon>Malacalcyonacea</taxon>
        <taxon>Plexauridae</taxon>
        <taxon>Paramuricea</taxon>
    </lineage>
</organism>
<dbReference type="InterPro" id="IPR036691">
    <property type="entry name" value="Endo/exonu/phosph_ase_sf"/>
</dbReference>
<dbReference type="OrthoDB" id="5954650at2759"/>
<reference evidence="1" key="1">
    <citation type="submission" date="2020-04" db="EMBL/GenBank/DDBJ databases">
        <authorList>
            <person name="Alioto T."/>
            <person name="Alioto T."/>
            <person name="Gomez Garrido J."/>
        </authorList>
    </citation>
    <scope>NUCLEOTIDE SEQUENCE</scope>
    <source>
        <strain evidence="1">A484AB</strain>
    </source>
</reference>
<gene>
    <name evidence="1" type="ORF">PACLA_8A074351</name>
</gene>
<dbReference type="EMBL" id="CACRXK020000078">
    <property type="protein sequence ID" value="CAB3977888.1"/>
    <property type="molecule type" value="Genomic_DNA"/>
</dbReference>
<dbReference type="GO" id="GO:0003964">
    <property type="term" value="F:RNA-directed DNA polymerase activity"/>
    <property type="evidence" value="ECO:0007669"/>
    <property type="project" value="UniProtKB-KW"/>
</dbReference>
<dbReference type="SUPFAM" id="SSF56219">
    <property type="entry name" value="DNase I-like"/>
    <property type="match status" value="1"/>
</dbReference>
<dbReference type="PROSITE" id="PS50157">
    <property type="entry name" value="ZINC_FINGER_C2H2_2"/>
    <property type="match status" value="1"/>
</dbReference>
<comment type="caution">
    <text evidence="1">The sequence shown here is derived from an EMBL/GenBank/DDBJ whole genome shotgun (WGS) entry which is preliminary data.</text>
</comment>
<keyword evidence="1" id="KW-0548">Nucleotidyltransferase</keyword>
<dbReference type="PROSITE" id="PS00028">
    <property type="entry name" value="ZINC_FINGER_C2H2_1"/>
    <property type="match status" value="1"/>
</dbReference>
<dbReference type="InterPro" id="IPR013087">
    <property type="entry name" value="Znf_C2H2_type"/>
</dbReference>
<dbReference type="SUPFAM" id="SSF56672">
    <property type="entry name" value="DNA/RNA polymerases"/>
    <property type="match status" value="1"/>
</dbReference>